<gene>
    <name evidence="2" type="ORF">J2S19_003787</name>
</gene>
<protein>
    <submittedName>
        <fullName evidence="2">Membrane protein</fullName>
    </submittedName>
</protein>
<accession>A0ABT9ZL13</accession>
<organism evidence="2 3">
    <name type="scientific">Metabacillus malikii</name>
    <dbReference type="NCBI Taxonomy" id="1504265"/>
    <lineage>
        <taxon>Bacteria</taxon>
        <taxon>Bacillati</taxon>
        <taxon>Bacillota</taxon>
        <taxon>Bacilli</taxon>
        <taxon>Bacillales</taxon>
        <taxon>Bacillaceae</taxon>
        <taxon>Metabacillus</taxon>
    </lineage>
</organism>
<feature type="transmembrane region" description="Helical" evidence="1">
    <location>
        <begin position="5"/>
        <end position="22"/>
    </location>
</feature>
<proteinExistence type="predicted"/>
<comment type="caution">
    <text evidence="2">The sequence shown here is derived from an EMBL/GenBank/DDBJ whole genome shotgun (WGS) entry which is preliminary data.</text>
</comment>
<feature type="transmembrane region" description="Helical" evidence="1">
    <location>
        <begin position="58"/>
        <end position="80"/>
    </location>
</feature>
<reference evidence="2 3" key="1">
    <citation type="submission" date="2023-07" db="EMBL/GenBank/DDBJ databases">
        <title>Genomic Encyclopedia of Type Strains, Phase IV (KMG-IV): sequencing the most valuable type-strain genomes for metagenomic binning, comparative biology and taxonomic classification.</title>
        <authorList>
            <person name="Goeker M."/>
        </authorList>
    </citation>
    <scope>NUCLEOTIDE SEQUENCE [LARGE SCALE GENOMIC DNA]</scope>
    <source>
        <strain evidence="2 3">DSM 29005</strain>
    </source>
</reference>
<keyword evidence="1" id="KW-1133">Transmembrane helix</keyword>
<evidence type="ECO:0000313" key="3">
    <source>
        <dbReference type="Proteomes" id="UP001234495"/>
    </source>
</evidence>
<feature type="transmembrane region" description="Helical" evidence="1">
    <location>
        <begin position="28"/>
        <end position="46"/>
    </location>
</feature>
<keyword evidence="3" id="KW-1185">Reference proteome</keyword>
<keyword evidence="1" id="KW-0812">Transmembrane</keyword>
<name>A0ABT9ZL13_9BACI</name>
<evidence type="ECO:0000256" key="1">
    <source>
        <dbReference type="SAM" id="Phobius"/>
    </source>
</evidence>
<dbReference type="EMBL" id="JAUSUD010000021">
    <property type="protein sequence ID" value="MDQ0232476.1"/>
    <property type="molecule type" value="Genomic_DNA"/>
</dbReference>
<sequence length="84" mass="9627">MKGFVFVLLLLYTSITILWIVNSPLLHSLWGIMIWIILIVIGFIAYYQITKNSILKLLILYSCYFMVFLVCVTGIIHVAVSSMP</sequence>
<evidence type="ECO:0000313" key="2">
    <source>
        <dbReference type="EMBL" id="MDQ0232476.1"/>
    </source>
</evidence>
<keyword evidence="1" id="KW-0472">Membrane</keyword>
<dbReference type="Proteomes" id="UP001234495">
    <property type="component" value="Unassembled WGS sequence"/>
</dbReference>